<dbReference type="EMBL" id="RAWB01000077">
    <property type="protein sequence ID" value="RKH62574.1"/>
    <property type="molecule type" value="Genomic_DNA"/>
</dbReference>
<feature type="transmembrane region" description="Helical" evidence="2">
    <location>
        <begin position="26"/>
        <end position="48"/>
    </location>
</feature>
<reference evidence="4" key="1">
    <citation type="submission" date="2018-09" db="EMBL/GenBank/DDBJ databases">
        <authorList>
            <person name="Livingstone P.G."/>
            <person name="Whitworth D.E."/>
        </authorList>
    </citation>
    <scope>NUCLEOTIDE SEQUENCE [LARGE SCALE GENOMIC DNA]</scope>
    <source>
        <strain evidence="4">CA051B</strain>
    </source>
</reference>
<evidence type="ECO:0000256" key="2">
    <source>
        <dbReference type="SAM" id="Phobius"/>
    </source>
</evidence>
<feature type="transmembrane region" description="Helical" evidence="2">
    <location>
        <begin position="68"/>
        <end position="89"/>
    </location>
</feature>
<organism evidence="3 4">
    <name type="scientific">Corallococcus llansteffanensis</name>
    <dbReference type="NCBI Taxonomy" id="2316731"/>
    <lineage>
        <taxon>Bacteria</taxon>
        <taxon>Pseudomonadati</taxon>
        <taxon>Myxococcota</taxon>
        <taxon>Myxococcia</taxon>
        <taxon>Myxococcales</taxon>
        <taxon>Cystobacterineae</taxon>
        <taxon>Myxococcaceae</taxon>
        <taxon>Corallococcus</taxon>
    </lineage>
</organism>
<feature type="compositionally biased region" description="Basic and acidic residues" evidence="1">
    <location>
        <begin position="126"/>
        <end position="135"/>
    </location>
</feature>
<evidence type="ECO:0000313" key="4">
    <source>
        <dbReference type="Proteomes" id="UP000272888"/>
    </source>
</evidence>
<name>A0A3A8QH99_9BACT</name>
<accession>A0A3A8QH99</accession>
<keyword evidence="4" id="KW-1185">Reference proteome</keyword>
<dbReference type="AlphaFoldDB" id="A0A3A8QH99"/>
<evidence type="ECO:0000313" key="3">
    <source>
        <dbReference type="EMBL" id="RKH62574.1"/>
    </source>
</evidence>
<dbReference type="Proteomes" id="UP000272888">
    <property type="component" value="Unassembled WGS sequence"/>
</dbReference>
<feature type="region of interest" description="Disordered" evidence="1">
    <location>
        <begin position="98"/>
        <end position="135"/>
    </location>
</feature>
<comment type="caution">
    <text evidence="3">The sequence shown here is derived from an EMBL/GenBank/DDBJ whole genome shotgun (WGS) entry which is preliminary data.</text>
</comment>
<protein>
    <recommendedName>
        <fullName evidence="5">DUF1360 domain-containing protein</fullName>
    </recommendedName>
</protein>
<evidence type="ECO:0008006" key="5">
    <source>
        <dbReference type="Google" id="ProtNLM"/>
    </source>
</evidence>
<evidence type="ECO:0000256" key="1">
    <source>
        <dbReference type="SAM" id="MobiDB-lite"/>
    </source>
</evidence>
<keyword evidence="2" id="KW-1133">Transmembrane helix</keyword>
<keyword evidence="2" id="KW-0472">Membrane</keyword>
<gene>
    <name evidence="3" type="ORF">D7V93_09980</name>
</gene>
<proteinExistence type="predicted"/>
<sequence>MGMAQTLTRERVFAGLRERLGGKDTWMGYLVSCPYCASHYFAFVLVPLTGTYSIEVTVGGWVGAVLRWFLSSLLITVIAAFFRVVFWFVDETQGLVRRRQRTEEEETATRRLMRKKVEQTLPPPQHTEEPPEAPH</sequence>
<keyword evidence="2" id="KW-0812">Transmembrane</keyword>